<dbReference type="Gene3D" id="3.30.160.60">
    <property type="entry name" value="Classic Zinc Finger"/>
    <property type="match status" value="3"/>
</dbReference>
<dbReference type="Pfam" id="PF12874">
    <property type="entry name" value="zf-met"/>
    <property type="match status" value="1"/>
</dbReference>
<dbReference type="PROSITE" id="PS50157">
    <property type="entry name" value="ZINC_FINGER_C2H2_2"/>
    <property type="match status" value="5"/>
</dbReference>
<feature type="domain" description="C2H2-type" evidence="6">
    <location>
        <begin position="363"/>
        <end position="386"/>
    </location>
</feature>
<dbReference type="SUPFAM" id="SSF57667">
    <property type="entry name" value="beta-beta-alpha zinc fingers"/>
    <property type="match status" value="2"/>
</dbReference>
<keyword evidence="3 5" id="KW-0863">Zinc-finger</keyword>
<evidence type="ECO:0000256" key="4">
    <source>
        <dbReference type="ARBA" id="ARBA00022833"/>
    </source>
</evidence>
<dbReference type="PANTHER" id="PTHR24409">
    <property type="entry name" value="ZINC FINGER PROTEIN 142"/>
    <property type="match status" value="1"/>
</dbReference>
<sequence>MDDNPEAVLRSICCTCLSVDRKLTQLCRVNDGVNNLFFLLSYDSEAYKTMFQKEATHLFICWECKALIWRLCKFRNQACMAQKQLSDITDGRFDIKQHSSLSKLSNYHQNTYNHIIISSDNIHYNFIDCGPDIDGIKTELDANDETSLELPILDTIENLNSITDTKNDSETRPIIEIKPLLKNTKTVKETGKKERLIRKRKKLLSEDVDSSDEDVNYSTIEMSEQEMLESRESMKLLDSYVNATDKCESCIESFKDCNELEKHNLELHVQKPRYIQCDICQVYIKYWWLTEHKKDHYTKYKCNFCEHMTSNMLDVLKHLKVEHGTYNVRSRVWQKVKRRAVQTNPALKSRRIKKPEVKTPFGYLCNECNKYFENRYLRYKHILKFHREGFKCKTCGKTFAFKNTLNKHQQTHLPPLPRQKCAVCGAMVRADRGAAHARIHGARAAAECAACGKRFASRDSYEKHLRNSRVHAVRDVHKYKCTMCEKGFRRLTELNDHVNYTHMERTHHKCPICNKALATRRGVTRHVRRAHQGLKEKIGEKILCPTCGKALRVIYL</sequence>
<accession>A0AAU9T9U5</accession>
<dbReference type="Pfam" id="PF00096">
    <property type="entry name" value="zf-C2H2"/>
    <property type="match status" value="3"/>
</dbReference>
<feature type="domain" description="C2H2-type" evidence="6">
    <location>
        <begin position="508"/>
        <end position="536"/>
    </location>
</feature>
<dbReference type="EMBL" id="CAKOGL010000001">
    <property type="protein sequence ID" value="CAH2083758.1"/>
    <property type="molecule type" value="Genomic_DNA"/>
</dbReference>
<feature type="domain" description="C2H2-type" evidence="6">
    <location>
        <begin position="479"/>
        <end position="507"/>
    </location>
</feature>
<evidence type="ECO:0000256" key="2">
    <source>
        <dbReference type="ARBA" id="ARBA00022737"/>
    </source>
</evidence>
<evidence type="ECO:0000256" key="3">
    <source>
        <dbReference type="ARBA" id="ARBA00022771"/>
    </source>
</evidence>
<dbReference type="SMART" id="SM00355">
    <property type="entry name" value="ZnF_C2H2"/>
    <property type="match status" value="8"/>
</dbReference>
<protein>
    <recommendedName>
        <fullName evidence="6">C2H2-type domain-containing protein</fullName>
    </recommendedName>
</protein>
<evidence type="ECO:0000259" key="6">
    <source>
        <dbReference type="PROSITE" id="PS50157"/>
    </source>
</evidence>
<evidence type="ECO:0000256" key="5">
    <source>
        <dbReference type="PROSITE-ProRule" id="PRU00042"/>
    </source>
</evidence>
<feature type="domain" description="C2H2-type" evidence="6">
    <location>
        <begin position="446"/>
        <end position="476"/>
    </location>
</feature>
<dbReference type="GO" id="GO:0000981">
    <property type="term" value="F:DNA-binding transcription factor activity, RNA polymerase II-specific"/>
    <property type="evidence" value="ECO:0007669"/>
    <property type="project" value="TreeGrafter"/>
</dbReference>
<evidence type="ECO:0000313" key="7">
    <source>
        <dbReference type="EMBL" id="CAH2083758.1"/>
    </source>
</evidence>
<dbReference type="AlphaFoldDB" id="A0AAU9T9U5"/>
<dbReference type="GO" id="GO:0005634">
    <property type="term" value="C:nucleus"/>
    <property type="evidence" value="ECO:0007669"/>
    <property type="project" value="TreeGrafter"/>
</dbReference>
<gene>
    <name evidence="7" type="ORF">EEDITHA_LOCUS397</name>
</gene>
<reference evidence="7" key="1">
    <citation type="submission" date="2022-03" db="EMBL/GenBank/DDBJ databases">
        <authorList>
            <person name="Tunstrom K."/>
        </authorList>
    </citation>
    <scope>NUCLEOTIDE SEQUENCE</scope>
</reference>
<keyword evidence="8" id="KW-1185">Reference proteome</keyword>
<keyword evidence="1" id="KW-0479">Metal-binding</keyword>
<dbReference type="PANTHER" id="PTHR24409:SF295">
    <property type="entry name" value="AZ2-RELATED"/>
    <property type="match status" value="1"/>
</dbReference>
<feature type="domain" description="C2H2-type" evidence="6">
    <location>
        <begin position="390"/>
        <end position="417"/>
    </location>
</feature>
<dbReference type="InterPro" id="IPR036236">
    <property type="entry name" value="Znf_C2H2_sf"/>
</dbReference>
<dbReference type="Proteomes" id="UP001153954">
    <property type="component" value="Unassembled WGS sequence"/>
</dbReference>
<dbReference type="InterPro" id="IPR013087">
    <property type="entry name" value="Znf_C2H2_type"/>
</dbReference>
<dbReference type="PROSITE" id="PS00028">
    <property type="entry name" value="ZINC_FINGER_C2H2_1"/>
    <property type="match status" value="4"/>
</dbReference>
<dbReference type="GO" id="GO:0000977">
    <property type="term" value="F:RNA polymerase II transcription regulatory region sequence-specific DNA binding"/>
    <property type="evidence" value="ECO:0007669"/>
    <property type="project" value="TreeGrafter"/>
</dbReference>
<dbReference type="GO" id="GO:0008270">
    <property type="term" value="F:zinc ion binding"/>
    <property type="evidence" value="ECO:0007669"/>
    <property type="project" value="UniProtKB-KW"/>
</dbReference>
<evidence type="ECO:0000256" key="1">
    <source>
        <dbReference type="ARBA" id="ARBA00022723"/>
    </source>
</evidence>
<comment type="caution">
    <text evidence="7">The sequence shown here is derived from an EMBL/GenBank/DDBJ whole genome shotgun (WGS) entry which is preliminary data.</text>
</comment>
<proteinExistence type="predicted"/>
<evidence type="ECO:0000313" key="8">
    <source>
        <dbReference type="Proteomes" id="UP001153954"/>
    </source>
</evidence>
<name>A0AAU9T9U5_EUPED</name>
<keyword evidence="4" id="KW-0862">Zinc</keyword>
<organism evidence="7 8">
    <name type="scientific">Euphydryas editha</name>
    <name type="common">Edith's checkerspot</name>
    <dbReference type="NCBI Taxonomy" id="104508"/>
    <lineage>
        <taxon>Eukaryota</taxon>
        <taxon>Metazoa</taxon>
        <taxon>Ecdysozoa</taxon>
        <taxon>Arthropoda</taxon>
        <taxon>Hexapoda</taxon>
        <taxon>Insecta</taxon>
        <taxon>Pterygota</taxon>
        <taxon>Neoptera</taxon>
        <taxon>Endopterygota</taxon>
        <taxon>Lepidoptera</taxon>
        <taxon>Glossata</taxon>
        <taxon>Ditrysia</taxon>
        <taxon>Papilionoidea</taxon>
        <taxon>Nymphalidae</taxon>
        <taxon>Nymphalinae</taxon>
        <taxon>Euphydryas</taxon>
    </lineage>
</organism>
<keyword evidence="2" id="KW-0677">Repeat</keyword>